<proteinExistence type="predicted"/>
<accession>A0A420VSM3</accession>
<gene>
    <name evidence="1" type="ORF">D7322_21750</name>
</gene>
<comment type="caution">
    <text evidence="1">The sequence shown here is derived from an EMBL/GenBank/DDBJ whole genome shotgun (WGS) entry which is preliminary data.</text>
</comment>
<dbReference type="RefSeq" id="WP_121126317.1">
    <property type="nucleotide sequence ID" value="NZ_RBWS01000019.1"/>
</dbReference>
<evidence type="ECO:0000313" key="1">
    <source>
        <dbReference type="EMBL" id="RKO69388.1"/>
    </source>
</evidence>
<dbReference type="Gene3D" id="1.25.40.390">
    <property type="match status" value="1"/>
</dbReference>
<keyword evidence="1" id="KW-0449">Lipoprotein</keyword>
<dbReference type="InterPro" id="IPR011990">
    <property type="entry name" value="TPR-like_helical_dom_sf"/>
</dbReference>
<organism evidence="1 2">
    <name type="scientific">Sphingobacterium puteale</name>
    <dbReference type="NCBI Taxonomy" id="2420510"/>
    <lineage>
        <taxon>Bacteria</taxon>
        <taxon>Pseudomonadati</taxon>
        <taxon>Bacteroidota</taxon>
        <taxon>Sphingobacteriia</taxon>
        <taxon>Sphingobacteriales</taxon>
        <taxon>Sphingobacteriaceae</taxon>
        <taxon>Sphingobacterium</taxon>
    </lineage>
</organism>
<dbReference type="InterPro" id="IPR041662">
    <property type="entry name" value="SusD-like_2"/>
</dbReference>
<dbReference type="OrthoDB" id="9766256at2"/>
<name>A0A420VSM3_9SPHI</name>
<dbReference type="PROSITE" id="PS51257">
    <property type="entry name" value="PROKAR_LIPOPROTEIN"/>
    <property type="match status" value="1"/>
</dbReference>
<dbReference type="Proteomes" id="UP000282423">
    <property type="component" value="Unassembled WGS sequence"/>
</dbReference>
<protein>
    <submittedName>
        <fullName evidence="1">SusD/RagB family nutrient-binding outer membrane lipoprotein</fullName>
    </submittedName>
</protein>
<sequence>MKNKVKLLYALCFTAIVGCKTGDDLYISPNNPLEGNLPSLLTASEVNTFQNVEGDLSRMSSIMVQHSAGLNAQYADVQNYRITQGDFDNVWIGLYANTMYNLKLMIDKANIAETKSPHYSGMGKVLMALNLSFATDLWGDVPYSEAFQWTSGNKTPKLDTQQDIYKAIDNLLGEAIADLSVSKDKNYYLPENEDLIFKGDNAKWIKAAYTLRARFLNRTSSKVSGTETKVLEYLAKGISSNAENMLAPHDQNSQNQWGAFEDSRGGYLGSNKLFVDRLVAKKDPRLTYFLSPNSEDKFIGGNIMDENINPDISIIGSFFAGDHNFPIVTYYEAKFIEAEVKQRQGGNAATLLNEAIKANVAYVTDGAESADAVANYTTATKTDILTEKWVALYNQGIEPYNDYRRTGIPALTPRPQSVGATLSIIPKRYPFPQTTTLYNPNAKNIPMDVAVWWGM</sequence>
<dbReference type="EMBL" id="RBWS01000019">
    <property type="protein sequence ID" value="RKO69388.1"/>
    <property type="molecule type" value="Genomic_DNA"/>
</dbReference>
<keyword evidence="2" id="KW-1185">Reference proteome</keyword>
<dbReference type="SUPFAM" id="SSF48452">
    <property type="entry name" value="TPR-like"/>
    <property type="match status" value="1"/>
</dbReference>
<reference evidence="1 2" key="1">
    <citation type="submission" date="2018-10" db="EMBL/GenBank/DDBJ databases">
        <title>Sphingobacterium sp. M05W1-28.</title>
        <authorList>
            <person name="Cai H."/>
        </authorList>
    </citation>
    <scope>NUCLEOTIDE SEQUENCE [LARGE SCALE GENOMIC DNA]</scope>
    <source>
        <strain evidence="1 2">M05W1-28</strain>
    </source>
</reference>
<dbReference type="AlphaFoldDB" id="A0A420VSM3"/>
<evidence type="ECO:0000313" key="2">
    <source>
        <dbReference type="Proteomes" id="UP000282423"/>
    </source>
</evidence>
<dbReference type="Pfam" id="PF12771">
    <property type="entry name" value="SusD-like_2"/>
    <property type="match status" value="1"/>
</dbReference>